<reference evidence="2" key="1">
    <citation type="journal article" date="2020" name="Nat. Genet.">
        <title>Genomic diversifications of five Gossypium allopolyploid species and their impact on cotton improvement.</title>
        <authorList>
            <person name="Chen Z.J."/>
            <person name="Sreedasyam A."/>
            <person name="Ando A."/>
            <person name="Song Q."/>
            <person name="De Santiago L.M."/>
            <person name="Hulse-Kemp A.M."/>
            <person name="Ding M."/>
            <person name="Ye W."/>
            <person name="Kirkbride R.C."/>
            <person name="Jenkins J."/>
            <person name="Plott C."/>
            <person name="Lovell J."/>
            <person name="Lin Y.M."/>
            <person name="Vaughn R."/>
            <person name="Liu B."/>
            <person name="Simpson S."/>
            <person name="Scheffler B.E."/>
            <person name="Wen L."/>
            <person name="Saski C.A."/>
            <person name="Grover C.E."/>
            <person name="Hu G."/>
            <person name="Conover J.L."/>
            <person name="Carlson J.W."/>
            <person name="Shu S."/>
            <person name="Boston L.B."/>
            <person name="Williams M."/>
            <person name="Peterson D.G."/>
            <person name="McGee K."/>
            <person name="Jones D.C."/>
            <person name="Wendel J.F."/>
            <person name="Stelly D.M."/>
            <person name="Grimwood J."/>
            <person name="Schmutz J."/>
        </authorList>
    </citation>
    <scope>NUCLEOTIDE SEQUENCE [LARGE SCALE GENOMIC DNA]</scope>
    <source>
        <strain evidence="2">cv. 3-79</strain>
    </source>
</reference>
<dbReference type="AlphaFoldDB" id="A0A5J5PIP8"/>
<dbReference type="Proteomes" id="UP000327439">
    <property type="component" value="Chromosome D11"/>
</dbReference>
<sequence length="83" mass="9659">MYGIISLQSTDKKCTNGTHKCEKRPTSPKKSTVNLSWICNPHIVMMIMYLQFNMSVNHQTRNQIHVHLLDKLSHFFITPKSMV</sequence>
<dbReference type="EMBL" id="CM018225">
    <property type="protein sequence ID" value="KAB2006645.1"/>
    <property type="molecule type" value="Genomic_DNA"/>
</dbReference>
<keyword evidence="2" id="KW-1185">Reference proteome</keyword>
<proteinExistence type="predicted"/>
<dbReference type="OrthoDB" id="1849062at2759"/>
<evidence type="ECO:0000313" key="2">
    <source>
        <dbReference type="Proteomes" id="UP000327439"/>
    </source>
</evidence>
<evidence type="ECO:0000313" key="1">
    <source>
        <dbReference type="EMBL" id="KAB2006645.1"/>
    </source>
</evidence>
<name>A0A5J5PIP8_GOSBA</name>
<organism evidence="1 2">
    <name type="scientific">Gossypium barbadense</name>
    <name type="common">Sea Island cotton</name>
    <name type="synonym">Hibiscus barbadensis</name>
    <dbReference type="NCBI Taxonomy" id="3634"/>
    <lineage>
        <taxon>Eukaryota</taxon>
        <taxon>Viridiplantae</taxon>
        <taxon>Streptophyta</taxon>
        <taxon>Embryophyta</taxon>
        <taxon>Tracheophyta</taxon>
        <taxon>Spermatophyta</taxon>
        <taxon>Magnoliopsida</taxon>
        <taxon>eudicotyledons</taxon>
        <taxon>Gunneridae</taxon>
        <taxon>Pentapetalae</taxon>
        <taxon>rosids</taxon>
        <taxon>malvids</taxon>
        <taxon>Malvales</taxon>
        <taxon>Malvaceae</taxon>
        <taxon>Malvoideae</taxon>
        <taxon>Gossypium</taxon>
    </lineage>
</organism>
<gene>
    <name evidence="1" type="ORF">ES319_D11G360700v1</name>
</gene>
<protein>
    <submittedName>
        <fullName evidence="1">Uncharacterized protein</fullName>
    </submittedName>
</protein>
<accession>A0A5J5PIP8</accession>